<feature type="transmembrane region" description="Helical" evidence="1">
    <location>
        <begin position="48"/>
        <end position="67"/>
    </location>
</feature>
<protein>
    <submittedName>
        <fullName evidence="2">Uncharacterized protein</fullName>
    </submittedName>
</protein>
<dbReference type="Proteomes" id="UP000799538">
    <property type="component" value="Unassembled WGS sequence"/>
</dbReference>
<proteinExistence type="predicted"/>
<keyword evidence="3" id="KW-1185">Reference proteome</keyword>
<evidence type="ECO:0000313" key="2">
    <source>
        <dbReference type="EMBL" id="KAF2224403.1"/>
    </source>
</evidence>
<evidence type="ECO:0000313" key="3">
    <source>
        <dbReference type="Proteomes" id="UP000799538"/>
    </source>
</evidence>
<organism evidence="2 3">
    <name type="scientific">Elsinoe ampelina</name>
    <dbReference type="NCBI Taxonomy" id="302913"/>
    <lineage>
        <taxon>Eukaryota</taxon>
        <taxon>Fungi</taxon>
        <taxon>Dikarya</taxon>
        <taxon>Ascomycota</taxon>
        <taxon>Pezizomycotina</taxon>
        <taxon>Dothideomycetes</taxon>
        <taxon>Dothideomycetidae</taxon>
        <taxon>Myriangiales</taxon>
        <taxon>Elsinoaceae</taxon>
        <taxon>Elsinoe</taxon>
    </lineage>
</organism>
<sequence>MTSRATSSQCPCSHVSLPRPQLSSFQSHGLPSFGKISYFKRTPRKTDTMLGLGQMIALILLLVWKCIEVNPRRSKRPLYA</sequence>
<dbReference type="AlphaFoldDB" id="A0A6A6GFV9"/>
<keyword evidence="1" id="KW-0812">Transmembrane</keyword>
<dbReference type="EMBL" id="ML992505">
    <property type="protein sequence ID" value="KAF2224403.1"/>
    <property type="molecule type" value="Genomic_DNA"/>
</dbReference>
<keyword evidence="1" id="KW-1133">Transmembrane helix</keyword>
<name>A0A6A6GFV9_9PEZI</name>
<gene>
    <name evidence="2" type="ORF">BDZ85DRAFT_102018</name>
</gene>
<reference evidence="3" key="1">
    <citation type="journal article" date="2020" name="Stud. Mycol.">
        <title>101 Dothideomycetes genomes: A test case for predicting lifestyles and emergence of pathogens.</title>
        <authorList>
            <person name="Haridas S."/>
            <person name="Albert R."/>
            <person name="Binder M."/>
            <person name="Bloem J."/>
            <person name="LaButti K."/>
            <person name="Salamov A."/>
            <person name="Andreopoulos B."/>
            <person name="Baker S."/>
            <person name="Barry K."/>
            <person name="Bills G."/>
            <person name="Bluhm B."/>
            <person name="Cannon C."/>
            <person name="Castanera R."/>
            <person name="Culley D."/>
            <person name="Daum C."/>
            <person name="Ezra D."/>
            <person name="Gonzalez J."/>
            <person name="Henrissat B."/>
            <person name="Kuo A."/>
            <person name="Liang C."/>
            <person name="Lipzen A."/>
            <person name="Lutzoni F."/>
            <person name="Magnuson J."/>
            <person name="Mondo S."/>
            <person name="Nolan M."/>
            <person name="Ohm R."/>
            <person name="Pangilinan J."/>
            <person name="Park H.-J."/>
            <person name="Ramirez L."/>
            <person name="Alfaro M."/>
            <person name="Sun H."/>
            <person name="Tritt A."/>
            <person name="Yoshinaga Y."/>
            <person name="Zwiers L.-H."/>
            <person name="Turgeon B."/>
            <person name="Goodwin S."/>
            <person name="Spatafora J."/>
            <person name="Crous P."/>
            <person name="Grigoriev I."/>
        </authorList>
    </citation>
    <scope>NUCLEOTIDE SEQUENCE [LARGE SCALE GENOMIC DNA]</scope>
    <source>
        <strain evidence="3">CECT 20119</strain>
    </source>
</reference>
<evidence type="ECO:0000256" key="1">
    <source>
        <dbReference type="SAM" id="Phobius"/>
    </source>
</evidence>
<keyword evidence="1" id="KW-0472">Membrane</keyword>
<accession>A0A6A6GFV9</accession>